<dbReference type="InterPro" id="IPR032675">
    <property type="entry name" value="LRR_dom_sf"/>
</dbReference>
<name>A0A183SK02_SCHSO</name>
<dbReference type="InterPro" id="IPR007122">
    <property type="entry name" value="Villin/Gelsolin"/>
</dbReference>
<feature type="compositionally biased region" description="Low complexity" evidence="3">
    <location>
        <begin position="1018"/>
        <end position="1027"/>
    </location>
</feature>
<dbReference type="Pfam" id="PF14712">
    <property type="entry name" value="Snapin_Pallidin"/>
    <property type="match status" value="1"/>
</dbReference>
<keyword evidence="1" id="KW-0433">Leucine-rich repeat</keyword>
<dbReference type="InterPro" id="IPR003591">
    <property type="entry name" value="Leu-rich_rpt_typical-subtyp"/>
</dbReference>
<dbReference type="SMART" id="SM00369">
    <property type="entry name" value="LRR_TYP"/>
    <property type="match status" value="10"/>
</dbReference>
<dbReference type="Pfam" id="PF00626">
    <property type="entry name" value="Gelsolin"/>
    <property type="match status" value="3"/>
</dbReference>
<dbReference type="GO" id="GO:0051015">
    <property type="term" value="F:actin filament binding"/>
    <property type="evidence" value="ECO:0007669"/>
    <property type="project" value="InterPro"/>
</dbReference>
<dbReference type="InterPro" id="IPR007123">
    <property type="entry name" value="Gelsolin-like_dom"/>
</dbReference>
<feature type="domain" description="Gelsolin-like" evidence="4">
    <location>
        <begin position="931"/>
        <end position="994"/>
    </location>
</feature>
<keyword evidence="2" id="KW-0677">Repeat</keyword>
<dbReference type="Proteomes" id="UP000275846">
    <property type="component" value="Unassembled WGS sequence"/>
</dbReference>
<dbReference type="SUPFAM" id="SSF52047">
    <property type="entry name" value="RNI-like"/>
    <property type="match status" value="1"/>
</dbReference>
<evidence type="ECO:0000256" key="1">
    <source>
        <dbReference type="ARBA" id="ARBA00022614"/>
    </source>
</evidence>
<sequence>MSLGPDETVNSPTLTEPVESIFCDSTAAQVHETSLDLSSGSSDSIERQPHSLANFFAGLLRPSFQDIDVAVKACAASQGSLQSLLERLSFDLSRLLQVIPPPVDLAEYVQKLNCAKARITKVYNQLQSLQSVTQFLRSLDLSGVDFGAASQHVASCAEVSGGSPLRRSKKKKLLEAASQVFPSTMPLERMSRLETLKLRDADLSDGELPSQLAHLSRLEYLSLAKNKLTHLTAITDWPAVFPRLRVLNCRRNALSAVDSIPSDIFECPNLQVIDFSCNNLTRVPRGIENASGLLVLNLSENNLTAIPEELFVQCTNLMLLDLSDNHLQTLPAQLRRCSSLQQLILSRNPLQHYPLRAVAAIKHLQASRLRFGLLRHPPSLPLYWRFGYFQVLHLSNTQRRLDNIPSELDRLEKLVDLDLSENQLNRIPEPVFQLRSLRKLDVSRNSITDLSMLTDNWPNLEYLNLSFNQLLCLPSGLTRLTKLRKLYINNNQLKFDGIPSGIGKLNDLEVFDAAHNLLENIPEGLCRCGRLKRLLLSSNRLVTLPDAIHFLIENLEKFDVEDNPNLRFPERPAALQKGAGSAFYNIDFSLETQLQLLRGGPPSDVASEAKNAKYMIIWLRHLSGLLPPRVSEPRGRALLCALKTLVNSVTPSPERPAALQKGAGSAFYNIDFSLEAQLQLLRGGPPSDAASEAKNAKDTAARIRRLRRRRFDGNVNDKDSSAVLAGMRHVANEKEAIMRRRHEDVAEEDKQISAKRWKDALAKPNLDYSEIFDQNAGLRPGVEVWVIDEFCPRRYDMEEFQGSLLDGDCYIILETRTLEADDSFGAQGGLDWRIFYWIGKNASLDKRACSAVHAVYLRNFLGAEGQTAREEQGDESPDFLALFGGSLTVLEGAQGYTGFFHVEAKEVIVKLYRLFGQEKDMHVVSMPLTPLSLDPKYVYLVDGDSKIYVWMGSQARVIIQTRGRLLAEKIAQKERLNEAEILVESEGKESNEFLAVLLGLWKPPPLLNPNIDESDLQAPKAAGAADPDAAKRALEEERQAHKQKVLTNHPKPPTVETKPAPPRDFIPLDWKVPRPILYDTELPTGQLTRALLQSQNVYLVDCGGELYVWMGKKSAKFLRYAGFKLAQELMDMMPRGFYGGAESSLIAELVSDASTTPKRPTPQLCPEGAESQIFRTHFIDWEPAMAVDFTRTARSIAERGADLNVIFERDKMKTDLRALLAPRDSALGWDEAIQLMQELNHELLEPMEPTVDFSHGSPTPSLQQFILDRDWVPVEPQWFGHFFNKDSYIVIARYWVGLKHRLIER</sequence>
<dbReference type="Gene3D" id="3.80.10.10">
    <property type="entry name" value="Ribonuclease Inhibitor"/>
    <property type="match status" value="3"/>
</dbReference>
<dbReference type="EMBL" id="UYSU01032907">
    <property type="protein sequence ID" value="VDL90935.1"/>
    <property type="molecule type" value="Genomic_DNA"/>
</dbReference>
<feature type="compositionally biased region" description="Basic and acidic residues" evidence="3">
    <location>
        <begin position="1028"/>
        <end position="1040"/>
    </location>
</feature>
<evidence type="ECO:0000313" key="7">
    <source>
        <dbReference type="WBParaSite" id="SSLN_0000470501-mRNA-1"/>
    </source>
</evidence>
<accession>A0A183SK02</accession>
<dbReference type="InterPro" id="IPR028119">
    <property type="entry name" value="Snapin/Pallidin/Snn1"/>
</dbReference>
<protein>
    <submittedName>
        <fullName evidence="7">Leucine Rich repeat-containing domain protein</fullName>
    </submittedName>
</protein>
<feature type="region of interest" description="Disordered" evidence="3">
    <location>
        <begin position="1011"/>
        <end position="1062"/>
    </location>
</feature>
<evidence type="ECO:0000313" key="6">
    <source>
        <dbReference type="Proteomes" id="UP000275846"/>
    </source>
</evidence>
<dbReference type="SMART" id="SM00364">
    <property type="entry name" value="LRR_BAC"/>
    <property type="match status" value="9"/>
</dbReference>
<dbReference type="InterPro" id="IPR001611">
    <property type="entry name" value="Leu-rich_rpt"/>
</dbReference>
<dbReference type="SUPFAM" id="SSF55753">
    <property type="entry name" value="Actin depolymerizing proteins"/>
    <property type="match status" value="3"/>
</dbReference>
<dbReference type="WBParaSite" id="SSLN_0000470501-mRNA-1">
    <property type="protein sequence ID" value="SSLN_0000470501-mRNA-1"/>
    <property type="gene ID" value="SSLN_0000470501"/>
</dbReference>
<dbReference type="SUPFAM" id="SSF52058">
    <property type="entry name" value="L domain-like"/>
    <property type="match status" value="1"/>
</dbReference>
<feature type="domain" description="Gelsolin-like" evidence="4">
    <location>
        <begin position="1082"/>
        <end position="1130"/>
    </location>
</feature>
<keyword evidence="6" id="KW-1185">Reference proteome</keyword>
<dbReference type="Gene3D" id="3.40.20.10">
    <property type="entry name" value="Severin"/>
    <property type="match status" value="3"/>
</dbReference>
<dbReference type="SMART" id="SM00262">
    <property type="entry name" value="GEL"/>
    <property type="match status" value="3"/>
</dbReference>
<gene>
    <name evidence="5" type="ORF">SSLN_LOCUS4550</name>
</gene>
<dbReference type="OrthoDB" id="20529at2759"/>
<feature type="domain" description="Gelsolin-like" evidence="4">
    <location>
        <begin position="801"/>
        <end position="880"/>
    </location>
</feature>
<evidence type="ECO:0000259" key="4">
    <source>
        <dbReference type="Pfam" id="PF00626"/>
    </source>
</evidence>
<dbReference type="STRING" id="70667.A0A183SK02"/>
<dbReference type="PANTHER" id="PTHR48051">
    <property type="match status" value="1"/>
</dbReference>
<proteinExistence type="predicted"/>
<dbReference type="Pfam" id="PF13855">
    <property type="entry name" value="LRR_8"/>
    <property type="match status" value="2"/>
</dbReference>
<evidence type="ECO:0000313" key="5">
    <source>
        <dbReference type="EMBL" id="VDL90935.1"/>
    </source>
</evidence>
<reference evidence="5 6" key="2">
    <citation type="submission" date="2018-11" db="EMBL/GenBank/DDBJ databases">
        <authorList>
            <consortium name="Pathogen Informatics"/>
        </authorList>
    </citation>
    <scope>NUCLEOTIDE SEQUENCE [LARGE SCALE GENOMIC DNA]</scope>
    <source>
        <strain evidence="5 6">NST_G2</strain>
    </source>
</reference>
<organism evidence="7">
    <name type="scientific">Schistocephalus solidus</name>
    <name type="common">Tapeworm</name>
    <dbReference type="NCBI Taxonomy" id="70667"/>
    <lineage>
        <taxon>Eukaryota</taxon>
        <taxon>Metazoa</taxon>
        <taxon>Spiralia</taxon>
        <taxon>Lophotrochozoa</taxon>
        <taxon>Platyhelminthes</taxon>
        <taxon>Cestoda</taxon>
        <taxon>Eucestoda</taxon>
        <taxon>Diphyllobothriidea</taxon>
        <taxon>Diphyllobothriidae</taxon>
        <taxon>Schistocephalus</taxon>
    </lineage>
</organism>
<reference evidence="7" key="1">
    <citation type="submission" date="2016-06" db="UniProtKB">
        <authorList>
            <consortium name="WormBaseParasite"/>
        </authorList>
    </citation>
    <scope>IDENTIFICATION</scope>
</reference>
<evidence type="ECO:0000256" key="2">
    <source>
        <dbReference type="ARBA" id="ARBA00022737"/>
    </source>
</evidence>
<dbReference type="PANTHER" id="PTHR48051:SF1">
    <property type="entry name" value="RAS SUPPRESSOR PROTEIN 1"/>
    <property type="match status" value="1"/>
</dbReference>
<dbReference type="InterPro" id="IPR029006">
    <property type="entry name" value="ADF-H/Gelsolin-like_dom_sf"/>
</dbReference>
<dbReference type="GO" id="GO:0005737">
    <property type="term" value="C:cytoplasm"/>
    <property type="evidence" value="ECO:0007669"/>
    <property type="project" value="TreeGrafter"/>
</dbReference>
<dbReference type="SMART" id="SM00365">
    <property type="entry name" value="LRR_SD22"/>
    <property type="match status" value="5"/>
</dbReference>
<evidence type="ECO:0000256" key="3">
    <source>
        <dbReference type="SAM" id="MobiDB-lite"/>
    </source>
</evidence>
<dbReference type="InterPro" id="IPR050216">
    <property type="entry name" value="LRR_domain-containing"/>
</dbReference>
<dbReference type="PROSITE" id="PS51450">
    <property type="entry name" value="LRR"/>
    <property type="match status" value="5"/>
</dbReference>